<evidence type="ECO:0000256" key="4">
    <source>
        <dbReference type="ARBA" id="ARBA00022723"/>
    </source>
</evidence>
<feature type="domain" description="4Fe-4S ferredoxin-type" evidence="9">
    <location>
        <begin position="140"/>
        <end position="172"/>
    </location>
</feature>
<evidence type="ECO:0000259" key="9">
    <source>
        <dbReference type="PROSITE" id="PS51379"/>
    </source>
</evidence>
<dbReference type="InterPro" id="IPR004453">
    <property type="entry name" value="QueG"/>
</dbReference>
<keyword evidence="7" id="KW-0408">Iron</keyword>
<dbReference type="SUPFAM" id="SSF46548">
    <property type="entry name" value="alpha-helical ferredoxin"/>
    <property type="match status" value="1"/>
</dbReference>
<sequence>MQRKELAERLNQAGIFLFGVAPMPAEEFLLQCRAKSKIPEGAKSVIVCLFPYYSPELEQGNISQYAMVEDYHKVVGSYLSRACELLSQVGGKFVPFVDNSPIPEVSIALQAGLGKQGKNGLLITKQYGTYQFIGEIVTDQLLEYDVSSKAFCCGCGRCETACPGKAIQHGKIRLEQCASHINQLKRDLTEQEQQLVKDCGLVWGCDICQKVCPHNQNIQTTTIPEFLRPPVCSVSWETIPKLVQTRAFGFRGPKPLLRNYQLLYPESCIK</sequence>
<keyword evidence="8" id="KW-0411">Iron-sulfur</keyword>
<evidence type="ECO:0000313" key="11">
    <source>
        <dbReference type="Proteomes" id="UP000649151"/>
    </source>
</evidence>
<dbReference type="PANTHER" id="PTHR30002:SF4">
    <property type="entry name" value="EPOXYQUEUOSINE REDUCTASE"/>
    <property type="match status" value="1"/>
</dbReference>
<dbReference type="Proteomes" id="UP000649151">
    <property type="component" value="Unassembled WGS sequence"/>
</dbReference>
<evidence type="ECO:0000256" key="7">
    <source>
        <dbReference type="ARBA" id="ARBA00023004"/>
    </source>
</evidence>
<dbReference type="PANTHER" id="PTHR30002">
    <property type="entry name" value="EPOXYQUEUOSINE REDUCTASE"/>
    <property type="match status" value="1"/>
</dbReference>
<evidence type="ECO:0000256" key="1">
    <source>
        <dbReference type="ARBA" id="ARBA00022485"/>
    </source>
</evidence>
<keyword evidence="1" id="KW-0004">4Fe-4S</keyword>
<dbReference type="InterPro" id="IPR017896">
    <property type="entry name" value="4Fe4S_Fe-S-bd"/>
</dbReference>
<gene>
    <name evidence="10" type="ORF">H8Z77_10065</name>
</gene>
<keyword evidence="6" id="KW-0560">Oxidoreductase</keyword>
<dbReference type="Pfam" id="PF08331">
    <property type="entry name" value="QueG_DUF1730"/>
    <property type="match status" value="1"/>
</dbReference>
<keyword evidence="5" id="KW-0671">Queuosine biosynthesis</keyword>
<keyword evidence="3" id="KW-0819">tRNA processing</keyword>
<evidence type="ECO:0000256" key="8">
    <source>
        <dbReference type="ARBA" id="ARBA00023014"/>
    </source>
</evidence>
<dbReference type="EMBL" id="JACOQK010000001">
    <property type="protein sequence ID" value="MBC5788349.1"/>
    <property type="molecule type" value="Genomic_DNA"/>
</dbReference>
<dbReference type="Pfam" id="PF13484">
    <property type="entry name" value="Fer4_16"/>
    <property type="match status" value="1"/>
</dbReference>
<dbReference type="PROSITE" id="PS51379">
    <property type="entry name" value="4FE4S_FER_2"/>
    <property type="match status" value="1"/>
</dbReference>
<dbReference type="PROSITE" id="PS00198">
    <property type="entry name" value="4FE4S_FER_1"/>
    <property type="match status" value="1"/>
</dbReference>
<dbReference type="InterPro" id="IPR013542">
    <property type="entry name" value="QueG_DUF1730"/>
</dbReference>
<evidence type="ECO:0000256" key="3">
    <source>
        <dbReference type="ARBA" id="ARBA00022694"/>
    </source>
</evidence>
<dbReference type="InterPro" id="IPR017900">
    <property type="entry name" value="4Fe4S_Fe_S_CS"/>
</dbReference>
<keyword evidence="4" id="KW-0479">Metal-binding</keyword>
<comment type="caution">
    <text evidence="10">The sequence shown here is derived from an EMBL/GenBank/DDBJ whole genome shotgun (WGS) entry which is preliminary data.</text>
</comment>
<keyword evidence="11" id="KW-1185">Reference proteome</keyword>
<evidence type="ECO:0000313" key="10">
    <source>
        <dbReference type="EMBL" id="MBC5788349.1"/>
    </source>
</evidence>
<evidence type="ECO:0000256" key="5">
    <source>
        <dbReference type="ARBA" id="ARBA00022785"/>
    </source>
</evidence>
<reference evidence="10 11" key="1">
    <citation type="submission" date="2020-08" db="EMBL/GenBank/DDBJ databases">
        <title>Genome public.</title>
        <authorList>
            <person name="Liu C."/>
            <person name="Sun Q."/>
        </authorList>
    </citation>
    <scope>NUCLEOTIDE SEQUENCE [LARGE SCALE GENOMIC DNA]</scope>
    <source>
        <strain evidence="10 11">NSJ-27</strain>
    </source>
</reference>
<organism evidence="10 11">
    <name type="scientific">Clostridium facile</name>
    <dbReference type="NCBI Taxonomy" id="2763035"/>
    <lineage>
        <taxon>Bacteria</taxon>
        <taxon>Bacillati</taxon>
        <taxon>Bacillota</taxon>
        <taxon>Clostridia</taxon>
        <taxon>Eubacteriales</taxon>
        <taxon>Clostridiaceae</taxon>
        <taxon>Clostridium</taxon>
    </lineage>
</organism>
<evidence type="ECO:0000256" key="6">
    <source>
        <dbReference type="ARBA" id="ARBA00023002"/>
    </source>
</evidence>
<name>A0ABR7IT78_9CLOT</name>
<evidence type="ECO:0000256" key="2">
    <source>
        <dbReference type="ARBA" id="ARBA00022490"/>
    </source>
</evidence>
<proteinExistence type="predicted"/>
<keyword evidence="2" id="KW-0963">Cytoplasm</keyword>
<accession>A0ABR7IT78</accession>
<dbReference type="RefSeq" id="WP_186996920.1">
    <property type="nucleotide sequence ID" value="NZ_JACOQK010000001.1"/>
</dbReference>
<protein>
    <submittedName>
        <fullName evidence="10">Epoxyqueuosine reductase</fullName>
    </submittedName>
</protein>